<protein>
    <submittedName>
        <fullName evidence="1">Uncharacterized protein</fullName>
    </submittedName>
</protein>
<accession>A0A098S9M9</accession>
<dbReference type="EMBL" id="JPOS01000016">
    <property type="protein sequence ID" value="KGE88805.1"/>
    <property type="molecule type" value="Genomic_DNA"/>
</dbReference>
<evidence type="ECO:0000313" key="1">
    <source>
        <dbReference type="EMBL" id="KGE88805.1"/>
    </source>
</evidence>
<dbReference type="Proteomes" id="UP000029736">
    <property type="component" value="Unassembled WGS sequence"/>
</dbReference>
<evidence type="ECO:0000313" key="2">
    <source>
        <dbReference type="Proteomes" id="UP000029736"/>
    </source>
</evidence>
<keyword evidence="2" id="KW-1185">Reference proteome</keyword>
<name>A0A098S9M9_9BACT</name>
<comment type="caution">
    <text evidence="1">The sequence shown here is derived from an EMBL/GenBank/DDBJ whole genome shotgun (WGS) entry which is preliminary data.</text>
</comment>
<proteinExistence type="predicted"/>
<sequence>MTKRKIRLPEALQLLTNNRLDSSYSVEFSDSDRVEATDAIKLGAIGVDVPEACIYYDDANIADDEDFDGEWVPIESDMAHYKSHLHIQLSVDKEVKQWLASSDIDLDVLVSELLTGFYRSSKAVSK</sequence>
<dbReference type="AlphaFoldDB" id="A0A098S9M9"/>
<reference evidence="1 2" key="1">
    <citation type="journal article" date="2014" name="Int. J. Syst. Evol. Microbiol.">
        <title>Phaeodactylibacter xiamenensis gen. nov., sp. nov., a member of the family Saprospiraceae isolated from the marine alga Phaeodactylum tricornutum.</title>
        <authorList>
            <person name="Chen Z.Jr."/>
            <person name="Lei X."/>
            <person name="Lai Q."/>
            <person name="Li Y."/>
            <person name="Zhang B."/>
            <person name="Zhang J."/>
            <person name="Zhang H."/>
            <person name="Yang L."/>
            <person name="Zheng W."/>
            <person name="Tian Y."/>
            <person name="Yu Z."/>
            <person name="Xu H.Jr."/>
            <person name="Zheng T."/>
        </authorList>
    </citation>
    <scope>NUCLEOTIDE SEQUENCE [LARGE SCALE GENOMIC DNA]</scope>
    <source>
        <strain evidence="1 2">KD52</strain>
    </source>
</reference>
<gene>
    <name evidence="1" type="ORF">IX84_06620</name>
</gene>
<dbReference type="RefSeq" id="WP_044217679.1">
    <property type="nucleotide sequence ID" value="NZ_JBKAGJ010000001.1"/>
</dbReference>
<organism evidence="1 2">
    <name type="scientific">Phaeodactylibacter xiamenensis</name>
    <dbReference type="NCBI Taxonomy" id="1524460"/>
    <lineage>
        <taxon>Bacteria</taxon>
        <taxon>Pseudomonadati</taxon>
        <taxon>Bacteroidota</taxon>
        <taxon>Saprospiria</taxon>
        <taxon>Saprospirales</taxon>
        <taxon>Haliscomenobacteraceae</taxon>
        <taxon>Phaeodactylibacter</taxon>
    </lineage>
</organism>